<dbReference type="SUPFAM" id="SSF103511">
    <property type="entry name" value="Chlorophyll a-b binding protein"/>
    <property type="match status" value="1"/>
</dbReference>
<evidence type="ECO:0000313" key="3">
    <source>
        <dbReference type="Proteomes" id="UP000012039"/>
    </source>
</evidence>
<keyword evidence="1" id="KW-0812">Transmembrane</keyword>
<dbReference type="RefSeq" id="YP_007673890.1">
    <property type="nucleotide sequence ID" value="NC_020845.1"/>
</dbReference>
<gene>
    <name evidence="2" type="ORF">CPMG_00144</name>
</gene>
<name>M4QQ76_9CAUD</name>
<reference evidence="2 3" key="1">
    <citation type="submission" date="2010-11" db="EMBL/GenBank/DDBJ databases">
        <title>The Genome Sequence of Cyanophage MED4-213.</title>
        <authorList>
            <consortium name="The Broad Institute Genome Sequencing Platform"/>
            <person name="Henn M.R."/>
            <person name="Sullivan M.S."/>
            <person name="Osburne M.S."/>
            <person name="Levin J."/>
            <person name="Malboeuf C."/>
            <person name="Casali M."/>
            <person name="Russ C."/>
            <person name="Lennon N."/>
            <person name="Chapman S.B."/>
            <person name="Erlich R."/>
            <person name="Young S.K."/>
            <person name="Yandava C."/>
            <person name="Zeng Q."/>
            <person name="Alvarado L."/>
            <person name="Anderson S."/>
            <person name="Berlin A."/>
            <person name="Chen Z."/>
            <person name="Freedman E."/>
            <person name="Gellesch M."/>
            <person name="Goldberg J."/>
            <person name="Green L."/>
            <person name="Griggs A."/>
            <person name="Gujja S."/>
            <person name="Heilman E.R."/>
            <person name="Heiman D."/>
            <person name="Hollinger A."/>
            <person name="Howarth C."/>
            <person name="Larson L."/>
            <person name="Mehta T."/>
            <person name="Pearson M."/>
            <person name="Roberts A."/>
            <person name="Ryan E."/>
            <person name="Saif S."/>
            <person name="Shea T."/>
            <person name="Shenoy N."/>
            <person name="Sisk P."/>
            <person name="Stolte C."/>
            <person name="Sykes S."/>
            <person name="White J."/>
            <person name="Yu Q."/>
            <person name="Coleman M.L."/>
            <person name="Huang K.H."/>
            <person name="Weigele P.R."/>
            <person name="DeFrancesco A.S."/>
            <person name="Kern S.E."/>
            <person name="Thompson L.R."/>
            <person name="Fu R."/>
            <person name="Hombeck B."/>
            <person name="Chisholm S.W."/>
            <person name="Haas B."/>
            <person name="Nusbaum C."/>
            <person name="Birren B."/>
        </authorList>
    </citation>
    <scope>NUCLEOTIDE SEQUENCE [LARGE SCALE GENOMIC DNA]</scope>
    <source>
        <strain evidence="2">MED4-213</strain>
    </source>
</reference>
<protein>
    <submittedName>
        <fullName evidence="2">High light inducible protein</fullName>
    </submittedName>
</protein>
<dbReference type="Proteomes" id="UP000012039">
    <property type="component" value="Segment"/>
</dbReference>
<sequence>MLYSIVTVLYKAQMTVTTESGGRQNAFPTETRPYIDESVSYDGYPQNAEKVNGRWAMIGFVALLGAYVTTGQIIPGIF</sequence>
<dbReference type="GeneID" id="15010413"/>
<keyword evidence="1" id="KW-1133">Transmembrane helix</keyword>
<feature type="transmembrane region" description="Helical" evidence="1">
    <location>
        <begin position="55"/>
        <end position="74"/>
    </location>
</feature>
<dbReference type="KEGG" id="vg:15010413"/>
<evidence type="ECO:0000313" key="2">
    <source>
        <dbReference type="EMBL" id="AGH26245.1"/>
    </source>
</evidence>
<evidence type="ECO:0000256" key="1">
    <source>
        <dbReference type="SAM" id="Phobius"/>
    </source>
</evidence>
<keyword evidence="3" id="KW-1185">Reference proteome</keyword>
<dbReference type="EMBL" id="HQ634174">
    <property type="protein sequence ID" value="AGH26245.1"/>
    <property type="molecule type" value="Genomic_DNA"/>
</dbReference>
<proteinExistence type="predicted"/>
<accession>M4QQ76</accession>
<keyword evidence="1" id="KW-0472">Membrane</keyword>
<organism evidence="2 3">
    <name type="scientific">Prochlorococcus phage MED4-213</name>
    <dbReference type="NCBI Taxonomy" id="889956"/>
    <lineage>
        <taxon>Viruses</taxon>
        <taxon>Duplodnaviria</taxon>
        <taxon>Heunggongvirae</taxon>
        <taxon>Uroviricota</taxon>
        <taxon>Caudoviricetes</taxon>
        <taxon>Eurybiavirus</taxon>
        <taxon>Eurybiavirus MED4213</taxon>
    </lineage>
</organism>